<comment type="subcellular location">
    <subcellularLocation>
        <location evidence="1">Cell inner membrane</location>
    </subcellularLocation>
</comment>
<dbReference type="Pfam" id="PF21687">
    <property type="entry name" value="T2SSK_1st"/>
    <property type="match status" value="1"/>
</dbReference>
<sequence>MTHSDSRRGMVLVTVLWSISLLSALAMAASVTFRGFAGVMAVERDQVQAEALLTAGLETAAGIVQTPGDVPLSEVETTATLGTGAVRVRLNDEGGRIDIGKAPVEVLASMLRSIGAPEGAAGTVARRIVERRSPGSAANPDNGGHPSSQALPPSTTNQPFADLGQLHSVPGMEPEWIEAIAPLTTVFGDSTVNPLTAPLVVIAALPGVDAQRAAEFIKARRNSLSNPDRFGRLLGPAQQYLAVKSQRVVSVDLTAELMSGYAAAAHAVIVVLPQDSQPYRVLIWTPIPYAKASIWGSPMTQR</sequence>
<name>A0A1M7UXT0_9BRAD</name>
<feature type="domain" description="T2SS protein K first SAM-like" evidence="11">
    <location>
        <begin position="101"/>
        <end position="187"/>
    </location>
</feature>
<accession>A0A1M7UXT0</accession>
<evidence type="ECO:0000256" key="2">
    <source>
        <dbReference type="ARBA" id="ARBA00007246"/>
    </source>
</evidence>
<dbReference type="GO" id="GO:0005886">
    <property type="term" value="C:plasma membrane"/>
    <property type="evidence" value="ECO:0007669"/>
    <property type="project" value="UniProtKB-SubCell"/>
</dbReference>
<gene>
    <name evidence="12" type="ORF">SAMN05444170_7400</name>
</gene>
<dbReference type="PANTHER" id="PTHR38831">
    <property type="entry name" value="TYPE II SECRETION SYSTEM PROTEIN K"/>
    <property type="match status" value="1"/>
</dbReference>
<evidence type="ECO:0000259" key="11">
    <source>
        <dbReference type="Pfam" id="PF21687"/>
    </source>
</evidence>
<evidence type="ECO:0000256" key="9">
    <source>
        <dbReference type="ARBA" id="ARBA00023136"/>
    </source>
</evidence>
<dbReference type="InterPro" id="IPR038072">
    <property type="entry name" value="GspK_central_sf"/>
</dbReference>
<feature type="region of interest" description="Disordered" evidence="10">
    <location>
        <begin position="133"/>
        <end position="167"/>
    </location>
</feature>
<keyword evidence="8" id="KW-1133">Transmembrane helix</keyword>
<keyword evidence="5" id="KW-0997">Cell inner membrane</keyword>
<feature type="compositionally biased region" description="Polar residues" evidence="10">
    <location>
        <begin position="145"/>
        <end position="159"/>
    </location>
</feature>
<dbReference type="SUPFAM" id="SSF158544">
    <property type="entry name" value="GspK insert domain-like"/>
    <property type="match status" value="1"/>
</dbReference>
<dbReference type="InterPro" id="IPR005628">
    <property type="entry name" value="GspK"/>
</dbReference>
<evidence type="ECO:0000256" key="5">
    <source>
        <dbReference type="ARBA" id="ARBA00022519"/>
    </source>
</evidence>
<evidence type="ECO:0000313" key="12">
    <source>
        <dbReference type="EMBL" id="SHN87841.1"/>
    </source>
</evidence>
<dbReference type="GO" id="GO:0009306">
    <property type="term" value="P:protein secretion"/>
    <property type="evidence" value="ECO:0007669"/>
    <property type="project" value="InterPro"/>
</dbReference>
<dbReference type="Gene3D" id="1.10.40.60">
    <property type="entry name" value="EpsJ-like"/>
    <property type="match status" value="1"/>
</dbReference>
<evidence type="ECO:0000256" key="1">
    <source>
        <dbReference type="ARBA" id="ARBA00004533"/>
    </source>
</evidence>
<evidence type="ECO:0000256" key="7">
    <source>
        <dbReference type="ARBA" id="ARBA00022927"/>
    </source>
</evidence>
<evidence type="ECO:0000256" key="3">
    <source>
        <dbReference type="ARBA" id="ARBA00022448"/>
    </source>
</evidence>
<evidence type="ECO:0000256" key="10">
    <source>
        <dbReference type="SAM" id="MobiDB-lite"/>
    </source>
</evidence>
<reference evidence="13" key="1">
    <citation type="submission" date="2016-11" db="EMBL/GenBank/DDBJ databases">
        <authorList>
            <person name="Varghese N."/>
            <person name="Submissions S."/>
        </authorList>
    </citation>
    <scope>NUCLEOTIDE SEQUENCE [LARGE SCALE GENOMIC DNA]</scope>
    <source>
        <strain evidence="13">GAS401</strain>
    </source>
</reference>
<organism evidence="12 13">
    <name type="scientific">Bradyrhizobium erythrophlei</name>
    <dbReference type="NCBI Taxonomy" id="1437360"/>
    <lineage>
        <taxon>Bacteria</taxon>
        <taxon>Pseudomonadati</taxon>
        <taxon>Pseudomonadota</taxon>
        <taxon>Alphaproteobacteria</taxon>
        <taxon>Hyphomicrobiales</taxon>
        <taxon>Nitrobacteraceae</taxon>
        <taxon>Bradyrhizobium</taxon>
    </lineage>
</organism>
<dbReference type="InterPro" id="IPR049031">
    <property type="entry name" value="T2SSK_SAM-like_1st"/>
</dbReference>
<evidence type="ECO:0000256" key="6">
    <source>
        <dbReference type="ARBA" id="ARBA00022692"/>
    </source>
</evidence>
<protein>
    <submittedName>
        <fullName evidence="12">General secretion pathway protein K</fullName>
    </submittedName>
</protein>
<keyword evidence="7" id="KW-0653">Protein transport</keyword>
<dbReference type="Proteomes" id="UP000184096">
    <property type="component" value="Chromosome I"/>
</dbReference>
<evidence type="ECO:0000256" key="8">
    <source>
        <dbReference type="ARBA" id="ARBA00022989"/>
    </source>
</evidence>
<keyword evidence="13" id="KW-1185">Reference proteome</keyword>
<comment type="similarity">
    <text evidence="2">Belongs to the GSP K family.</text>
</comment>
<dbReference type="OrthoDB" id="8216477at2"/>
<keyword evidence="6" id="KW-0812">Transmembrane</keyword>
<dbReference type="PANTHER" id="PTHR38831:SF2">
    <property type="entry name" value="TYPE II SECRETION SYSTEM PROTEIN K"/>
    <property type="match status" value="1"/>
</dbReference>
<dbReference type="AlphaFoldDB" id="A0A1M7UXT0"/>
<evidence type="ECO:0000256" key="4">
    <source>
        <dbReference type="ARBA" id="ARBA00022475"/>
    </source>
</evidence>
<keyword evidence="4" id="KW-1003">Cell membrane</keyword>
<dbReference type="EMBL" id="LT670849">
    <property type="protein sequence ID" value="SHN87841.1"/>
    <property type="molecule type" value="Genomic_DNA"/>
</dbReference>
<keyword evidence="9" id="KW-0472">Membrane</keyword>
<evidence type="ECO:0000313" key="13">
    <source>
        <dbReference type="Proteomes" id="UP000184096"/>
    </source>
</evidence>
<keyword evidence="3" id="KW-0813">Transport</keyword>
<proteinExistence type="inferred from homology"/>